<accession>A0A0D9ZLD7</accession>
<dbReference type="EnsemblPlants" id="OGLUM04G13890.1">
    <property type="protein sequence ID" value="OGLUM04G13890.1"/>
    <property type="gene ID" value="OGLUM04G13890"/>
</dbReference>
<reference evidence="1" key="1">
    <citation type="submission" date="2015-04" db="UniProtKB">
        <authorList>
            <consortium name="EnsemblPlants"/>
        </authorList>
    </citation>
    <scope>IDENTIFICATION</scope>
</reference>
<reference evidence="1" key="2">
    <citation type="submission" date="2018-05" db="EMBL/GenBank/DDBJ databases">
        <title>OgluRS3 (Oryza glumaepatula Reference Sequence Version 3).</title>
        <authorList>
            <person name="Zhang J."/>
            <person name="Kudrna D."/>
            <person name="Lee S."/>
            <person name="Talag J."/>
            <person name="Welchert J."/>
            <person name="Wing R.A."/>
        </authorList>
    </citation>
    <scope>NUCLEOTIDE SEQUENCE [LARGE SCALE GENOMIC DNA]</scope>
</reference>
<dbReference type="HOGENOM" id="CLU_2816582_0_0_1"/>
<sequence length="67" mass="7894">MESSEIPNFFRDVTYRCRVIRTFGKRKPGQDRHLRSKKVNLICSPEMIPEMMVYLKIVLPQGIEVPD</sequence>
<protein>
    <submittedName>
        <fullName evidence="1">Uncharacterized protein</fullName>
    </submittedName>
</protein>
<dbReference type="AlphaFoldDB" id="A0A0D9ZLD7"/>
<organism evidence="1">
    <name type="scientific">Oryza glumipatula</name>
    <dbReference type="NCBI Taxonomy" id="40148"/>
    <lineage>
        <taxon>Eukaryota</taxon>
        <taxon>Viridiplantae</taxon>
        <taxon>Streptophyta</taxon>
        <taxon>Embryophyta</taxon>
        <taxon>Tracheophyta</taxon>
        <taxon>Spermatophyta</taxon>
        <taxon>Magnoliopsida</taxon>
        <taxon>Liliopsida</taxon>
        <taxon>Poales</taxon>
        <taxon>Poaceae</taxon>
        <taxon>BOP clade</taxon>
        <taxon>Oryzoideae</taxon>
        <taxon>Oryzeae</taxon>
        <taxon>Oryzinae</taxon>
        <taxon>Oryza</taxon>
    </lineage>
</organism>
<evidence type="ECO:0000313" key="1">
    <source>
        <dbReference type="EnsemblPlants" id="OGLUM04G13890.1"/>
    </source>
</evidence>
<dbReference type="Gramene" id="OGLUM04G13890.1">
    <property type="protein sequence ID" value="OGLUM04G13890.1"/>
    <property type="gene ID" value="OGLUM04G13890"/>
</dbReference>
<proteinExistence type="predicted"/>
<evidence type="ECO:0000313" key="2">
    <source>
        <dbReference type="Proteomes" id="UP000026961"/>
    </source>
</evidence>
<dbReference type="Proteomes" id="UP000026961">
    <property type="component" value="Chromosome 4"/>
</dbReference>
<keyword evidence="2" id="KW-1185">Reference proteome</keyword>
<name>A0A0D9ZLD7_9ORYZ</name>